<gene>
    <name evidence="1" type="ORF">J2Z75_005525</name>
</gene>
<name>A0ABS4EVK9_9HYPH</name>
<evidence type="ECO:0000313" key="1">
    <source>
        <dbReference type="EMBL" id="MBP1861994.1"/>
    </source>
</evidence>
<organism evidence="1 2">
    <name type="scientific">Rhizobium herbae</name>
    <dbReference type="NCBI Taxonomy" id="508661"/>
    <lineage>
        <taxon>Bacteria</taxon>
        <taxon>Pseudomonadati</taxon>
        <taxon>Pseudomonadota</taxon>
        <taxon>Alphaproteobacteria</taxon>
        <taxon>Hyphomicrobiales</taxon>
        <taxon>Rhizobiaceae</taxon>
        <taxon>Rhizobium/Agrobacterium group</taxon>
        <taxon>Rhizobium</taxon>
    </lineage>
</organism>
<reference evidence="1 2" key="1">
    <citation type="submission" date="2021-03" db="EMBL/GenBank/DDBJ databases">
        <title>Genomic Encyclopedia of Type Strains, Phase IV (KMG-IV): sequencing the most valuable type-strain genomes for metagenomic binning, comparative biology and taxonomic classification.</title>
        <authorList>
            <person name="Goeker M."/>
        </authorList>
    </citation>
    <scope>NUCLEOTIDE SEQUENCE [LARGE SCALE GENOMIC DNA]</scope>
    <source>
        <strain evidence="1 2">DSM 26427</strain>
    </source>
</reference>
<proteinExistence type="predicted"/>
<sequence length="33" mass="3675">MKGDPFVEEKVVTAGILEITPTKVDERLEFLLG</sequence>
<accession>A0ABS4EVK9</accession>
<evidence type="ECO:0000313" key="2">
    <source>
        <dbReference type="Proteomes" id="UP000823786"/>
    </source>
</evidence>
<dbReference type="EMBL" id="JAGGJV010000013">
    <property type="protein sequence ID" value="MBP1861994.1"/>
    <property type="molecule type" value="Genomic_DNA"/>
</dbReference>
<protein>
    <submittedName>
        <fullName evidence="1">Uncharacterized protein</fullName>
    </submittedName>
</protein>
<comment type="caution">
    <text evidence="1">The sequence shown here is derived from an EMBL/GenBank/DDBJ whole genome shotgun (WGS) entry which is preliminary data.</text>
</comment>
<dbReference type="Proteomes" id="UP000823786">
    <property type="component" value="Unassembled WGS sequence"/>
</dbReference>
<keyword evidence="2" id="KW-1185">Reference proteome</keyword>